<dbReference type="GO" id="GO:0008831">
    <property type="term" value="F:dTDP-4-dehydrorhamnose reductase activity"/>
    <property type="evidence" value="ECO:0007669"/>
    <property type="project" value="TreeGrafter"/>
</dbReference>
<comment type="caution">
    <text evidence="2">The sequence shown here is derived from an EMBL/GenBank/DDBJ whole genome shotgun (WGS) entry which is preliminary data.</text>
</comment>
<sequence>MELLLLGATGMLGHKLLQILSGQFSVVGTIRGDVAKHLNHPILKPDLLKGHVNADNISTVEKTIIECKPDVVINCIGIVKQLPAAHDPLSSIAINALFPHQLAQICRKRGARLIHISTDCVFSGKKGNYKENDFADADDLYGRTKYLGEVDYENALTLRTSIIGRELSTNHGLIEWFLRQEGRTVSGYTNAIFSGLTTNALSDVIATVITDYPGMRGVWHIASEPISKYELLKLVKMIYNLDIEIQPENSVVIDRSLNGSKLRENTSIIIPSWQTMIEQMHRDPTPYGATRSKNAN</sequence>
<organism evidence="2 3">
    <name type="scientific">Methanoculleus formosensis</name>
    <dbReference type="NCBI Taxonomy" id="2590886"/>
    <lineage>
        <taxon>Archaea</taxon>
        <taxon>Methanobacteriati</taxon>
        <taxon>Methanobacteriota</taxon>
        <taxon>Stenosarchaea group</taxon>
        <taxon>Methanomicrobia</taxon>
        <taxon>Methanomicrobiales</taxon>
        <taxon>Methanomicrobiaceae</taxon>
        <taxon>Methanoculleus</taxon>
    </lineage>
</organism>
<keyword evidence="3" id="KW-1185">Reference proteome</keyword>
<evidence type="ECO:0000313" key="2">
    <source>
        <dbReference type="EMBL" id="MCT8338192.1"/>
    </source>
</evidence>
<feature type="domain" description="RmlD-like substrate binding" evidence="1">
    <location>
        <begin position="1"/>
        <end position="280"/>
    </location>
</feature>
<dbReference type="InterPro" id="IPR029903">
    <property type="entry name" value="RmlD-like-bd"/>
</dbReference>
<dbReference type="CDD" id="cd05254">
    <property type="entry name" value="dTDP_HR_like_SDR_e"/>
    <property type="match status" value="1"/>
</dbReference>
<dbReference type="GO" id="GO:0005829">
    <property type="term" value="C:cytosol"/>
    <property type="evidence" value="ECO:0007669"/>
    <property type="project" value="TreeGrafter"/>
</dbReference>
<dbReference type="SUPFAM" id="SSF51735">
    <property type="entry name" value="NAD(P)-binding Rossmann-fold domains"/>
    <property type="match status" value="1"/>
</dbReference>
<evidence type="ECO:0000259" key="1">
    <source>
        <dbReference type="Pfam" id="PF04321"/>
    </source>
</evidence>
<dbReference type="AlphaFoldDB" id="A0A9E4ZLA0"/>
<accession>A0A9E4ZLA0</accession>
<dbReference type="InterPro" id="IPR036291">
    <property type="entry name" value="NAD(P)-bd_dom_sf"/>
</dbReference>
<reference evidence="2" key="1">
    <citation type="submission" date="2019-06" db="EMBL/GenBank/DDBJ databases">
        <title>Methanoculleus strain from Tamsui River, Taipei, Taiwan.</title>
        <authorList>
            <person name="You Y.-T."/>
            <person name="Chen S.-C."/>
            <person name="Lai S.-J."/>
            <person name="Lee Y.-C."/>
            <person name="Lai M.-C."/>
        </authorList>
    </citation>
    <scope>NUCLEOTIDE SEQUENCE</scope>
    <source>
        <strain evidence="2">Afa-1</strain>
    </source>
</reference>
<dbReference type="InterPro" id="IPR005913">
    <property type="entry name" value="dTDP_dehydrorham_reduct"/>
</dbReference>
<name>A0A9E4ZLA0_9EURY</name>
<dbReference type="RefSeq" id="WP_261598326.1">
    <property type="nucleotide sequence ID" value="NZ_VHLL01000010.1"/>
</dbReference>
<dbReference type="PANTHER" id="PTHR10491">
    <property type="entry name" value="DTDP-4-DEHYDRORHAMNOSE REDUCTASE"/>
    <property type="match status" value="1"/>
</dbReference>
<dbReference type="EMBL" id="VHLL01000010">
    <property type="protein sequence ID" value="MCT8338192.1"/>
    <property type="molecule type" value="Genomic_DNA"/>
</dbReference>
<dbReference type="GO" id="GO:0019305">
    <property type="term" value="P:dTDP-rhamnose biosynthetic process"/>
    <property type="evidence" value="ECO:0007669"/>
    <property type="project" value="TreeGrafter"/>
</dbReference>
<dbReference type="Pfam" id="PF04321">
    <property type="entry name" value="RmlD_sub_bind"/>
    <property type="match status" value="1"/>
</dbReference>
<evidence type="ECO:0000313" key="3">
    <source>
        <dbReference type="Proteomes" id="UP001065682"/>
    </source>
</evidence>
<proteinExistence type="predicted"/>
<protein>
    <submittedName>
        <fullName evidence="2">SDR family oxidoreductase</fullName>
    </submittedName>
</protein>
<gene>
    <name evidence="2" type="ORF">FKB36_12005</name>
</gene>
<dbReference type="Gene3D" id="3.40.50.720">
    <property type="entry name" value="NAD(P)-binding Rossmann-like Domain"/>
    <property type="match status" value="1"/>
</dbReference>
<dbReference type="Proteomes" id="UP001065682">
    <property type="component" value="Unassembled WGS sequence"/>
</dbReference>
<dbReference type="PANTHER" id="PTHR10491:SF4">
    <property type="entry name" value="METHIONINE ADENOSYLTRANSFERASE 2 SUBUNIT BETA"/>
    <property type="match status" value="1"/>
</dbReference>